<keyword evidence="7 9" id="KW-0472">Membrane</keyword>
<dbReference type="Pfam" id="PF00939">
    <property type="entry name" value="Na_sulph_symp"/>
    <property type="match status" value="1"/>
</dbReference>
<keyword evidence="5 9" id="KW-0812">Transmembrane</keyword>
<evidence type="ECO:0000256" key="3">
    <source>
        <dbReference type="ARBA" id="ARBA00007349"/>
    </source>
</evidence>
<dbReference type="GO" id="GO:0005886">
    <property type="term" value="C:plasma membrane"/>
    <property type="evidence" value="ECO:0007669"/>
    <property type="project" value="TreeGrafter"/>
</dbReference>
<protein>
    <recommendedName>
        <fullName evidence="4">Sodium-dependent dicarboxylate transporter SdcS</fullName>
    </recommendedName>
    <alternativeName>
        <fullName evidence="8">Na(+)/dicarboxylate symporter</fullName>
    </alternativeName>
</protein>
<dbReference type="OrthoDB" id="1401038at2"/>
<evidence type="ECO:0000313" key="11">
    <source>
        <dbReference type="Proteomes" id="UP000263232"/>
    </source>
</evidence>
<evidence type="ECO:0000256" key="6">
    <source>
        <dbReference type="ARBA" id="ARBA00022989"/>
    </source>
</evidence>
<dbReference type="KEGG" id="abae:CL176_02955"/>
<dbReference type="InterPro" id="IPR030676">
    <property type="entry name" value="CitT-rel"/>
</dbReference>
<sequence length="483" mass="50939">MKLSKKHMWVLVALLVFAVIVALPLPAALTPQGQVALAVMVMAVTLWVSEAVPYIVSSIMIVGIGAVAMGLSPTSDGLYGTKQALREFLAGLATPSLALVAGGLFIAVAMEETGLHKRLAFMILDRIGTKPRDLVLGLILVSAAMALFVPSATARSGALIPVVTGMIAALQPKKGSKLEALLLIVTVLSISIWCFGIKTSAAQNQVALSFISASYGVEISWLQWLIYGGPLALLVSVALYFIAPLLLPVDASEYRSDPALMRSELEALGPVTVREKKLIVYSLALLGLWATEKLIHPIDSTTVTLFIFMLMLLPKIGIMDWQAVETGTSWGTLLTFAIGISLGTILLNTGAASWLSEQTLGAMGVESLSPLVVTLLLSVVSVLIHLGFASATSLASVFIPIVIGVVELMPISATTAIGIIIIQAFVVSFGFILPVNTPQNMLAFATGGFTARDLLKIGLPLTLIALAIIGVLAGSYWQWVGLL</sequence>
<comment type="subcellular location">
    <subcellularLocation>
        <location evidence="1">Membrane</location>
        <topology evidence="1">Multi-pass membrane protein</topology>
    </subcellularLocation>
</comment>
<dbReference type="InterPro" id="IPR001898">
    <property type="entry name" value="SLC13A/DASS"/>
</dbReference>
<reference evidence="10 11" key="1">
    <citation type="submission" date="2017-09" db="EMBL/GenBank/DDBJ databases">
        <title>Complete genome sequence of Oxytococcus suis strain ZY16052.</title>
        <authorList>
            <person name="Li F."/>
        </authorList>
    </citation>
    <scope>NUCLEOTIDE SEQUENCE [LARGE SCALE GENOMIC DNA]</scope>
    <source>
        <strain evidence="10 11">ZY16052</strain>
    </source>
</reference>
<feature type="transmembrane region" description="Helical" evidence="9">
    <location>
        <begin position="135"/>
        <end position="168"/>
    </location>
</feature>
<accession>A0A347WJ13</accession>
<name>A0A347WJ13_9LACT</name>
<dbReference type="Proteomes" id="UP000263232">
    <property type="component" value="Chromosome"/>
</dbReference>
<dbReference type="PIRSF" id="PIRSF002457">
    <property type="entry name" value="DASS"/>
    <property type="match status" value="1"/>
</dbReference>
<dbReference type="PANTHER" id="PTHR10283:SF82">
    <property type="entry name" value="SOLUTE CARRIER FAMILY 13 MEMBER 2"/>
    <property type="match status" value="1"/>
</dbReference>
<feature type="transmembrane region" description="Helical" evidence="9">
    <location>
        <begin position="51"/>
        <end position="72"/>
    </location>
</feature>
<dbReference type="AlphaFoldDB" id="A0A347WJ13"/>
<evidence type="ECO:0000256" key="8">
    <source>
        <dbReference type="ARBA" id="ARBA00031174"/>
    </source>
</evidence>
<evidence type="ECO:0000256" key="4">
    <source>
        <dbReference type="ARBA" id="ARBA00020150"/>
    </source>
</evidence>
<organism evidence="10 11">
    <name type="scientific">Suicoccus acidiformans</name>
    <dbReference type="NCBI Taxonomy" id="2036206"/>
    <lineage>
        <taxon>Bacteria</taxon>
        <taxon>Bacillati</taxon>
        <taxon>Bacillota</taxon>
        <taxon>Bacilli</taxon>
        <taxon>Lactobacillales</taxon>
        <taxon>Aerococcaceae</taxon>
        <taxon>Suicoccus</taxon>
    </lineage>
</organism>
<dbReference type="EMBL" id="CP023434">
    <property type="protein sequence ID" value="AXY25070.1"/>
    <property type="molecule type" value="Genomic_DNA"/>
</dbReference>
<feature type="transmembrane region" description="Helical" evidence="9">
    <location>
        <begin position="417"/>
        <end position="436"/>
    </location>
</feature>
<dbReference type="GO" id="GO:1905039">
    <property type="term" value="P:carboxylic acid transmembrane transport"/>
    <property type="evidence" value="ECO:0007669"/>
    <property type="project" value="UniProtKB-ARBA"/>
</dbReference>
<evidence type="ECO:0000256" key="9">
    <source>
        <dbReference type="SAM" id="Phobius"/>
    </source>
</evidence>
<keyword evidence="6 9" id="KW-1133">Transmembrane helix</keyword>
<feature type="transmembrane region" description="Helical" evidence="9">
    <location>
        <begin position="457"/>
        <end position="479"/>
    </location>
</feature>
<evidence type="ECO:0000313" key="10">
    <source>
        <dbReference type="EMBL" id="AXY25070.1"/>
    </source>
</evidence>
<dbReference type="RefSeq" id="WP_118989989.1">
    <property type="nucleotide sequence ID" value="NZ_CP023434.1"/>
</dbReference>
<feature type="transmembrane region" description="Helical" evidence="9">
    <location>
        <begin position="221"/>
        <end position="247"/>
    </location>
</feature>
<feature type="transmembrane region" description="Helical" evidence="9">
    <location>
        <begin position="367"/>
        <end position="386"/>
    </location>
</feature>
<feature type="transmembrane region" description="Helical" evidence="9">
    <location>
        <begin position="393"/>
        <end position="411"/>
    </location>
</feature>
<feature type="transmembrane region" description="Helical" evidence="9">
    <location>
        <begin position="330"/>
        <end position="355"/>
    </location>
</feature>
<keyword evidence="11" id="KW-1185">Reference proteome</keyword>
<evidence type="ECO:0000256" key="5">
    <source>
        <dbReference type="ARBA" id="ARBA00022692"/>
    </source>
</evidence>
<feature type="transmembrane region" description="Helical" evidence="9">
    <location>
        <begin position="301"/>
        <end position="318"/>
    </location>
</feature>
<evidence type="ECO:0000256" key="7">
    <source>
        <dbReference type="ARBA" id="ARBA00023136"/>
    </source>
</evidence>
<comment type="similarity">
    <text evidence="2">Belongs to the SLC13A/DASS transporter (TC 2.A.47) family. NADC subfamily.</text>
</comment>
<dbReference type="GO" id="GO:0008514">
    <property type="term" value="F:organic anion transmembrane transporter activity"/>
    <property type="evidence" value="ECO:0007669"/>
    <property type="project" value="UniProtKB-ARBA"/>
</dbReference>
<proteinExistence type="inferred from homology"/>
<evidence type="ECO:0000256" key="2">
    <source>
        <dbReference type="ARBA" id="ARBA00006772"/>
    </source>
</evidence>
<dbReference type="NCBIfam" id="TIGR00785">
    <property type="entry name" value="dass"/>
    <property type="match status" value="1"/>
</dbReference>
<dbReference type="PANTHER" id="PTHR10283">
    <property type="entry name" value="SOLUTE CARRIER FAMILY 13 MEMBER"/>
    <property type="match status" value="1"/>
</dbReference>
<evidence type="ECO:0000256" key="1">
    <source>
        <dbReference type="ARBA" id="ARBA00004141"/>
    </source>
</evidence>
<feature type="transmembrane region" description="Helical" evidence="9">
    <location>
        <begin position="180"/>
        <end position="201"/>
    </location>
</feature>
<gene>
    <name evidence="10" type="ORF">CL176_02955</name>
</gene>
<comment type="similarity">
    <text evidence="3">Belongs to the SLC13A/DASS transporter (TC 2.A.47) family. DIT1 subfamily.</text>
</comment>
<feature type="transmembrane region" description="Helical" evidence="9">
    <location>
        <begin position="84"/>
        <end position="110"/>
    </location>
</feature>